<sequence>MMSPDLSPHFRFPLDLFPLRFWPEPIGAIPILHMYTYVAAGAGSNGCSEEPPDRPPFHVAAPSNIARLIRSATAGSWRRQGEAGVAAPCGRACWPSTGATCGTGLHVSCLAGVAAPKIRDFVNDLVLLRGRQRRRRTAYLSCWIHHVVKCMFWTVMLQNILLDAFELENCPLVF</sequence>
<gene>
    <name evidence="1" type="ORF">HU200_029137</name>
</gene>
<dbReference type="AlphaFoldDB" id="A0A835EP99"/>
<organism evidence="1 2">
    <name type="scientific">Digitaria exilis</name>
    <dbReference type="NCBI Taxonomy" id="1010633"/>
    <lineage>
        <taxon>Eukaryota</taxon>
        <taxon>Viridiplantae</taxon>
        <taxon>Streptophyta</taxon>
        <taxon>Embryophyta</taxon>
        <taxon>Tracheophyta</taxon>
        <taxon>Spermatophyta</taxon>
        <taxon>Magnoliopsida</taxon>
        <taxon>Liliopsida</taxon>
        <taxon>Poales</taxon>
        <taxon>Poaceae</taxon>
        <taxon>PACMAD clade</taxon>
        <taxon>Panicoideae</taxon>
        <taxon>Panicodae</taxon>
        <taxon>Paniceae</taxon>
        <taxon>Anthephorinae</taxon>
        <taxon>Digitaria</taxon>
    </lineage>
</organism>
<accession>A0A835EP99</accession>
<dbReference type="EMBL" id="JACEFO010001753">
    <property type="protein sequence ID" value="KAF8711129.1"/>
    <property type="molecule type" value="Genomic_DNA"/>
</dbReference>
<proteinExistence type="predicted"/>
<reference evidence="1" key="1">
    <citation type="submission" date="2020-07" db="EMBL/GenBank/DDBJ databases">
        <title>Genome sequence and genetic diversity analysis of an under-domesticated orphan crop, white fonio (Digitaria exilis).</title>
        <authorList>
            <person name="Bennetzen J.L."/>
            <person name="Chen S."/>
            <person name="Ma X."/>
            <person name="Wang X."/>
            <person name="Yssel A.E.J."/>
            <person name="Chaluvadi S.R."/>
            <person name="Johnson M."/>
            <person name="Gangashetty P."/>
            <person name="Hamidou F."/>
            <person name="Sanogo M.D."/>
            <person name="Zwaenepoel A."/>
            <person name="Wallace J."/>
            <person name="Van De Peer Y."/>
            <person name="Van Deynze A."/>
        </authorList>
    </citation>
    <scope>NUCLEOTIDE SEQUENCE</scope>
    <source>
        <tissue evidence="1">Leaves</tissue>
    </source>
</reference>
<evidence type="ECO:0000313" key="1">
    <source>
        <dbReference type="EMBL" id="KAF8711129.1"/>
    </source>
</evidence>
<protein>
    <submittedName>
        <fullName evidence="1">Uncharacterized protein</fullName>
    </submittedName>
</protein>
<evidence type="ECO:0000313" key="2">
    <source>
        <dbReference type="Proteomes" id="UP000636709"/>
    </source>
</evidence>
<keyword evidence="2" id="KW-1185">Reference proteome</keyword>
<comment type="caution">
    <text evidence="1">The sequence shown here is derived from an EMBL/GenBank/DDBJ whole genome shotgun (WGS) entry which is preliminary data.</text>
</comment>
<name>A0A835EP99_9POAL</name>
<dbReference type="Proteomes" id="UP000636709">
    <property type="component" value="Unassembled WGS sequence"/>
</dbReference>